<proteinExistence type="predicted"/>
<dbReference type="Proteomes" id="UP001284033">
    <property type="component" value="Unassembled WGS sequence"/>
</dbReference>
<feature type="transmembrane region" description="Helical" evidence="1">
    <location>
        <begin position="6"/>
        <end position="31"/>
    </location>
</feature>
<evidence type="ECO:0000256" key="1">
    <source>
        <dbReference type="SAM" id="Phobius"/>
    </source>
</evidence>
<keyword evidence="1" id="KW-0472">Membrane</keyword>
<keyword evidence="1" id="KW-0812">Transmembrane</keyword>
<dbReference type="EMBL" id="JAQZHK010000005">
    <property type="protein sequence ID" value="MDY3512946.1"/>
    <property type="molecule type" value="Genomic_DNA"/>
</dbReference>
<protein>
    <submittedName>
        <fullName evidence="2">Uncharacterized protein</fullName>
    </submittedName>
</protein>
<evidence type="ECO:0000313" key="3">
    <source>
        <dbReference type="Proteomes" id="UP001284033"/>
    </source>
</evidence>
<keyword evidence="1" id="KW-1133">Transmembrane helix</keyword>
<accession>A0AAP6HFL2</accession>
<evidence type="ECO:0000313" key="2">
    <source>
        <dbReference type="EMBL" id="MDY3512946.1"/>
    </source>
</evidence>
<name>A0AAP6HFL2_RIEAN</name>
<reference evidence="2" key="1">
    <citation type="submission" date="2023-01" db="EMBL/GenBank/DDBJ databases">
        <title>Genome-based studies on antimicrobial resistance profiles of Riemerella anatipestifer in China, 1994 to 2021.</title>
        <authorList>
            <person name="Yang Z."/>
            <person name="Zhu D."/>
        </authorList>
    </citation>
    <scope>NUCLEOTIDE SEQUENCE</scope>
    <source>
        <strain evidence="2">RCAD1218</strain>
    </source>
</reference>
<organism evidence="2 3">
    <name type="scientific">Riemerella anatipestifer</name>
    <name type="common">Moraxella anatipestifer</name>
    <dbReference type="NCBI Taxonomy" id="34085"/>
    <lineage>
        <taxon>Bacteria</taxon>
        <taxon>Pseudomonadati</taxon>
        <taxon>Bacteroidota</taxon>
        <taxon>Flavobacteriia</taxon>
        <taxon>Flavobacteriales</taxon>
        <taxon>Weeksellaceae</taxon>
        <taxon>Riemerella</taxon>
    </lineage>
</organism>
<gene>
    <name evidence="2" type="ORF">PG303_06945</name>
</gene>
<comment type="caution">
    <text evidence="2">The sequence shown here is derived from an EMBL/GenBank/DDBJ whole genome shotgun (WGS) entry which is preliminary data.</text>
</comment>
<sequence>MKNFIINLLLFLIAPALEILLMPINVIVVFVKDWRKKGFKNALIGISNYFKESAIRKDIYLCSEYRTLWNATLKTKEGAKIGVSNRTLSADLGQQDHEMTMSRTGAILNLFLFLIERNHSRKAYGK</sequence>
<dbReference type="AlphaFoldDB" id="A0AAP6HFL2"/>